<name>A0A0N7L5G9_PLAHL</name>
<keyword evidence="2" id="KW-1185">Reference proteome</keyword>
<dbReference type="Proteomes" id="UP000054928">
    <property type="component" value="Unassembled WGS sequence"/>
</dbReference>
<proteinExistence type="predicted"/>
<sequence length="212" mass="23005">MSSQAVFVNWKEAVIELPIKLQIFNGGNSAVPFVTGTQVACTIDQLVPKASTWYIIDSVQVVVDNFMALAEWDYNYDNKWGITSYFVRGECSWCVRVIAITALDQKGENLAFNIMGDNASIQAVSKPQVYVCPTGAAGTTIASSLFSLYQALRLIYVKKLTNLKEHKGTSTSATSNSTKAAGTVTATNIVHIINTFISATHAQISGMAHPQM</sequence>
<dbReference type="AlphaFoldDB" id="A0A0N7L5G9"/>
<reference evidence="2" key="1">
    <citation type="submission" date="2014-09" db="EMBL/GenBank/DDBJ databases">
        <authorList>
            <person name="Sharma Rahul"/>
            <person name="Thines Marco"/>
        </authorList>
    </citation>
    <scope>NUCLEOTIDE SEQUENCE [LARGE SCALE GENOMIC DNA]</scope>
</reference>
<dbReference type="OrthoDB" id="92188at2759"/>
<dbReference type="GeneID" id="36406845"/>
<protein>
    <submittedName>
        <fullName evidence="1">Uncharacterized protein</fullName>
    </submittedName>
</protein>
<accession>A0A0N7L5G9</accession>
<evidence type="ECO:0000313" key="2">
    <source>
        <dbReference type="Proteomes" id="UP000054928"/>
    </source>
</evidence>
<dbReference type="EMBL" id="CCYD01000553">
    <property type="protein sequence ID" value="CEG41443.1"/>
    <property type="molecule type" value="Genomic_DNA"/>
</dbReference>
<organism evidence="1 2">
    <name type="scientific">Plasmopara halstedii</name>
    <name type="common">Downy mildew of sunflower</name>
    <dbReference type="NCBI Taxonomy" id="4781"/>
    <lineage>
        <taxon>Eukaryota</taxon>
        <taxon>Sar</taxon>
        <taxon>Stramenopiles</taxon>
        <taxon>Oomycota</taxon>
        <taxon>Peronosporomycetes</taxon>
        <taxon>Peronosporales</taxon>
        <taxon>Peronosporaceae</taxon>
        <taxon>Plasmopara</taxon>
    </lineage>
</organism>
<evidence type="ECO:0000313" key="1">
    <source>
        <dbReference type="EMBL" id="CEG41443.1"/>
    </source>
</evidence>
<dbReference type="RefSeq" id="XP_024577812.1">
    <property type="nucleotide sequence ID" value="XM_024727212.1"/>
</dbReference>